<reference evidence="3" key="1">
    <citation type="submission" date="2021-01" db="EMBL/GenBank/DDBJ databases">
        <authorList>
            <person name="Corre E."/>
            <person name="Pelletier E."/>
            <person name="Niang G."/>
            <person name="Scheremetjew M."/>
            <person name="Finn R."/>
            <person name="Kale V."/>
            <person name="Holt S."/>
            <person name="Cochrane G."/>
            <person name="Meng A."/>
            <person name="Brown T."/>
            <person name="Cohen L."/>
        </authorList>
    </citation>
    <scope>NUCLEOTIDE SEQUENCE</scope>
    <source>
        <strain evidence="3">SM1012Den-03</strain>
    </source>
</reference>
<evidence type="ECO:0000313" key="3">
    <source>
        <dbReference type="EMBL" id="CAD9598224.1"/>
    </source>
</evidence>
<evidence type="ECO:0000256" key="2">
    <source>
        <dbReference type="SAM" id="SignalP"/>
    </source>
</evidence>
<name>A0A7S2PI00_9STRA</name>
<protein>
    <submittedName>
        <fullName evidence="3">Uncharacterized protein</fullName>
    </submittedName>
</protein>
<organism evidence="3">
    <name type="scientific">Skeletonema marinoi</name>
    <dbReference type="NCBI Taxonomy" id="267567"/>
    <lineage>
        <taxon>Eukaryota</taxon>
        <taxon>Sar</taxon>
        <taxon>Stramenopiles</taxon>
        <taxon>Ochrophyta</taxon>
        <taxon>Bacillariophyta</taxon>
        <taxon>Coscinodiscophyceae</taxon>
        <taxon>Thalassiosirophycidae</taxon>
        <taxon>Thalassiosirales</taxon>
        <taxon>Skeletonemataceae</taxon>
        <taxon>Skeletonema</taxon>
        <taxon>Skeletonema marinoi-dohrnii complex</taxon>
    </lineage>
</organism>
<accession>A0A7S2PI00</accession>
<dbReference type="EMBL" id="HBGZ01013133">
    <property type="protein sequence ID" value="CAD9598224.1"/>
    <property type="molecule type" value="Transcribed_RNA"/>
</dbReference>
<sequence length="253" mass="27954">MKLSAILVLFTTAVVGIASAAETTDTGNLRAIVDSASILKQNDSKEDRITTMTYADGVKYCTDPGKVSKRQASNLSRNEVQAKVDACIEQAINVATAGNSTQRSTLDPPTDCVHKCGDEATGSFEPVSKQCSGSLEKCKSCKKKDKKCSTDFMNFKKDEEKKPDDVDVDADGKTDENEQAQKAFKKCLKDKAKEEKKYIQCVKDEEECEEDRDNCEKEQKRAQKSLEKMPSKFDKCIQKKCPISDTLSAVKMA</sequence>
<evidence type="ECO:0000256" key="1">
    <source>
        <dbReference type="SAM" id="Coils"/>
    </source>
</evidence>
<proteinExistence type="predicted"/>
<keyword evidence="1" id="KW-0175">Coiled coil</keyword>
<dbReference type="AlphaFoldDB" id="A0A7S2PI00"/>
<keyword evidence="2" id="KW-0732">Signal</keyword>
<feature type="signal peptide" evidence="2">
    <location>
        <begin position="1"/>
        <end position="20"/>
    </location>
</feature>
<feature type="coiled-coil region" evidence="1">
    <location>
        <begin position="177"/>
        <end position="225"/>
    </location>
</feature>
<gene>
    <name evidence="3" type="ORF">SMAR0320_LOCUS9405</name>
</gene>
<feature type="chain" id="PRO_5031493974" evidence="2">
    <location>
        <begin position="21"/>
        <end position="253"/>
    </location>
</feature>